<dbReference type="PANTHER" id="PTHR33463">
    <property type="entry name" value="NB-ARC DOMAIN-CONTAINING PROTEIN-RELATED"/>
    <property type="match status" value="1"/>
</dbReference>
<reference evidence="1" key="1">
    <citation type="submission" date="2015-06" db="UniProtKB">
        <authorList>
            <consortium name="EnsemblPlants"/>
        </authorList>
    </citation>
    <scope>IDENTIFICATION</scope>
</reference>
<protein>
    <submittedName>
        <fullName evidence="1">Uncharacterized protein</fullName>
    </submittedName>
</protein>
<sequence length="341" mass="37983">MEFLDLSGNNALQVLSCLSKATSLKTLVLDGCVGLEHLGPEALPPSLESFSLDVRPRKDDSKEAKISRISLAGCVRLSDFTLCGSLPNLEGSTLEEKILTQTSYINMFWSMDTNKFSLKLCISASGQWCNKDKMGSCNCGKLLGPTQSKSLIPNQSCNDFVIDDITIDHDYNRAAQFQPSTCHVEIGEGISNTSMESTQGRKAIIFVMDRTGSLHVHDNYSINTIIPDCIMTIEDEKLGWDSLQQCRVERCPKLDRVFATNYDIICFKELQNLWAADLLMVSCVWSRGNIVSVEDTRSFVKLQSIHLYSCPRLEFVLPLSWAALGSYFPNLEIIHIVCIGN</sequence>
<dbReference type="InterPro" id="IPR050905">
    <property type="entry name" value="Plant_NBS-LRR"/>
</dbReference>
<dbReference type="SUPFAM" id="SSF52058">
    <property type="entry name" value="L domain-like"/>
    <property type="match status" value="1"/>
</dbReference>
<accession>M8CRS2</accession>
<dbReference type="EnsemblPlants" id="EMT26376">
    <property type="protein sequence ID" value="EMT26376"/>
    <property type="gene ID" value="F775_01174"/>
</dbReference>
<dbReference type="PANTHER" id="PTHR33463:SF208">
    <property type="entry name" value="OS04G0166000 PROTEIN"/>
    <property type="match status" value="1"/>
</dbReference>
<dbReference type="InterPro" id="IPR032675">
    <property type="entry name" value="LRR_dom_sf"/>
</dbReference>
<evidence type="ECO:0000313" key="1">
    <source>
        <dbReference type="EnsemblPlants" id="EMT26376"/>
    </source>
</evidence>
<name>M8CRS2_AEGTA</name>
<dbReference type="Gene3D" id="3.80.10.10">
    <property type="entry name" value="Ribonuclease Inhibitor"/>
    <property type="match status" value="1"/>
</dbReference>
<proteinExistence type="predicted"/>
<organism evidence="1">
    <name type="scientific">Aegilops tauschii</name>
    <name type="common">Tausch's goatgrass</name>
    <name type="synonym">Aegilops squarrosa</name>
    <dbReference type="NCBI Taxonomy" id="37682"/>
    <lineage>
        <taxon>Eukaryota</taxon>
        <taxon>Viridiplantae</taxon>
        <taxon>Streptophyta</taxon>
        <taxon>Embryophyta</taxon>
        <taxon>Tracheophyta</taxon>
        <taxon>Spermatophyta</taxon>
        <taxon>Magnoliopsida</taxon>
        <taxon>Liliopsida</taxon>
        <taxon>Poales</taxon>
        <taxon>Poaceae</taxon>
        <taxon>BOP clade</taxon>
        <taxon>Pooideae</taxon>
        <taxon>Triticodae</taxon>
        <taxon>Triticeae</taxon>
        <taxon>Triticinae</taxon>
        <taxon>Aegilops</taxon>
    </lineage>
</organism>
<dbReference type="AlphaFoldDB" id="M8CRS2"/>